<dbReference type="InterPro" id="IPR049241">
    <property type="entry name" value="DUF6876"/>
</dbReference>
<evidence type="ECO:0000313" key="2">
    <source>
        <dbReference type="EMBL" id="MCK0197385.1"/>
    </source>
</evidence>
<accession>A0ABT0DBP1</accession>
<name>A0ABT0DBP1_9HYPH</name>
<dbReference type="Proteomes" id="UP001203284">
    <property type="component" value="Unassembled WGS sequence"/>
</dbReference>
<dbReference type="RefSeq" id="WP_247029102.1">
    <property type="nucleotide sequence ID" value="NZ_JALKCH010000006.1"/>
</dbReference>
<comment type="caution">
    <text evidence="2">The sequence shown here is derived from an EMBL/GenBank/DDBJ whole genome shotgun (WGS) entry which is preliminary data.</text>
</comment>
<dbReference type="Pfam" id="PF21781">
    <property type="entry name" value="DUF6876"/>
    <property type="match status" value="1"/>
</dbReference>
<evidence type="ECO:0000313" key="3">
    <source>
        <dbReference type="Proteomes" id="UP001203284"/>
    </source>
</evidence>
<proteinExistence type="predicted"/>
<organism evidence="2 3">
    <name type="scientific">Ancylobacter crimeensis</name>
    <dbReference type="NCBI Taxonomy" id="2579147"/>
    <lineage>
        <taxon>Bacteria</taxon>
        <taxon>Pseudomonadati</taxon>
        <taxon>Pseudomonadota</taxon>
        <taxon>Alphaproteobacteria</taxon>
        <taxon>Hyphomicrobiales</taxon>
        <taxon>Xanthobacteraceae</taxon>
        <taxon>Ancylobacter</taxon>
    </lineage>
</organism>
<reference evidence="2 3" key="1">
    <citation type="submission" date="2022-04" db="EMBL/GenBank/DDBJ databases">
        <authorList>
            <person name="Grouzdev D.S."/>
            <person name="Pantiukh K.S."/>
            <person name="Krutkina M.S."/>
        </authorList>
    </citation>
    <scope>NUCLEOTIDE SEQUENCE [LARGE SCALE GENOMIC DNA]</scope>
    <source>
        <strain evidence="2 3">6x-1</strain>
    </source>
</reference>
<gene>
    <name evidence="2" type="ORF">MWN34_10720</name>
</gene>
<dbReference type="EMBL" id="JALKCH010000006">
    <property type="protein sequence ID" value="MCK0197385.1"/>
    <property type="molecule type" value="Genomic_DNA"/>
</dbReference>
<protein>
    <recommendedName>
        <fullName evidence="1">DUF6876 domain-containing protein</fullName>
    </recommendedName>
</protein>
<sequence length="64" mass="7132">MPIIAKEPFQVWALTVASDQTGELACEDGNGRPVYTKRLTFTDFPAEGIHFFLTDAVLLLPSEY</sequence>
<evidence type="ECO:0000259" key="1">
    <source>
        <dbReference type="Pfam" id="PF21781"/>
    </source>
</evidence>
<keyword evidence="3" id="KW-1185">Reference proteome</keyword>
<feature type="domain" description="DUF6876" evidence="1">
    <location>
        <begin position="5"/>
        <end position="64"/>
    </location>
</feature>